<feature type="compositionally biased region" description="Polar residues" evidence="1">
    <location>
        <begin position="39"/>
        <end position="53"/>
    </location>
</feature>
<gene>
    <name evidence="3" type="primary">At5g43560_6</name>
    <name evidence="3" type="ORF">g.108121</name>
</gene>
<feature type="domain" description="MATH" evidence="2">
    <location>
        <begin position="73"/>
        <end position="195"/>
    </location>
</feature>
<dbReference type="Pfam" id="PF22486">
    <property type="entry name" value="MATH_2"/>
    <property type="match status" value="1"/>
</dbReference>
<feature type="compositionally biased region" description="Acidic residues" evidence="1">
    <location>
        <begin position="1"/>
        <end position="11"/>
    </location>
</feature>
<feature type="region of interest" description="Disordered" evidence="1">
    <location>
        <begin position="355"/>
        <end position="385"/>
    </location>
</feature>
<name>A0A1D1YJH6_9ARAE</name>
<dbReference type="InterPro" id="IPR055327">
    <property type="entry name" value="TRAF1A/B"/>
</dbReference>
<dbReference type="InterPro" id="IPR002083">
    <property type="entry name" value="MATH/TRAF_dom"/>
</dbReference>
<feature type="compositionally biased region" description="Basic and acidic residues" evidence="1">
    <location>
        <begin position="617"/>
        <end position="633"/>
    </location>
</feature>
<dbReference type="PROSITE" id="PS50144">
    <property type="entry name" value="MATH"/>
    <property type="match status" value="1"/>
</dbReference>
<dbReference type="EMBL" id="GDJX01013145">
    <property type="protein sequence ID" value="JAT54791.1"/>
    <property type="molecule type" value="Transcribed_RNA"/>
</dbReference>
<feature type="compositionally biased region" description="Polar residues" evidence="1">
    <location>
        <begin position="604"/>
        <end position="616"/>
    </location>
</feature>
<feature type="compositionally biased region" description="Basic and acidic residues" evidence="1">
    <location>
        <begin position="438"/>
        <end position="451"/>
    </location>
</feature>
<feature type="region of interest" description="Disordered" evidence="1">
    <location>
        <begin position="604"/>
        <end position="640"/>
    </location>
</feature>
<reference evidence="3" key="1">
    <citation type="submission" date="2015-07" db="EMBL/GenBank/DDBJ databases">
        <title>Transcriptome Assembly of Anthurium amnicola.</title>
        <authorList>
            <person name="Suzuki J."/>
        </authorList>
    </citation>
    <scope>NUCLEOTIDE SEQUENCE</scope>
</reference>
<accession>A0A1D1YJH6</accession>
<feature type="compositionally biased region" description="Polar residues" evidence="1">
    <location>
        <begin position="681"/>
        <end position="692"/>
    </location>
</feature>
<feature type="region of interest" description="Disordered" evidence="1">
    <location>
        <begin position="1"/>
        <end position="69"/>
    </location>
</feature>
<feature type="compositionally biased region" description="Basic and acidic residues" evidence="1">
    <location>
        <begin position="356"/>
        <end position="385"/>
    </location>
</feature>
<feature type="compositionally biased region" description="Basic and acidic residues" evidence="1">
    <location>
        <begin position="470"/>
        <end position="491"/>
    </location>
</feature>
<feature type="compositionally biased region" description="Basic residues" evidence="1">
    <location>
        <begin position="452"/>
        <end position="469"/>
    </location>
</feature>
<evidence type="ECO:0000313" key="3">
    <source>
        <dbReference type="EMBL" id="JAT54791.1"/>
    </source>
</evidence>
<sequence>MTECTSEEYAEESQSPSVQGMPGSQHCLSGDSLPEWRSSEQVDNGNPSTSPSYFDTDDDGDSASAGPRPSELCGKFTWKIEDFSEINKRELRSSIFEVGGYKWYILIYPQGCDVCNHLSLFLCVANHDKLLPGWSHFAQFTIAVVNKDSKKSKYSDTLHRFWKKEHDWGWKKFMEVTKVSEGFLVDDALVIKAQVQVIREKTHCPFRCLDYQYRRELVRVYLSSVEQLCRRYVEEKRGKFSKMIDDKIRWSSFHTFWLGVDQNARQQMSRDKSESILKVVVKHFFVENEVTSTLVMDYLYSGLKVLECQSKSRKGRAQLFDLEEMPAPLVHVEKDVFVLTDDVLLLLERAALEPLPPKDEKGSQNQNRMKEGSCGEESSKDSIQHDERRLTELGRRTVEIFALNHIFSGIEVAYQEAIALRRQEELIREEEAAGQAENELKSKRSAAEKEKRTKKKQTKQKKGSRKCKDRGRDDNHDATVRKSHEESSFRERMFEVKNQSLSVLEKAKMLTDVSDMSDIGGDVAEILQSDLGERDASSISWDTDVSEIHHTVEARDTELQNVQVDKRWLSVIDDSSSTCSSDSVPSVLMNGIHEGNAYSNKKTLNSHSRVKNQQSKSIRDLSDTSHSDTEKLQADSTSTGTILCDTSGSCRAAPPESEAVAFSLNDQMQQLEQHLVKEEQVTLQKKPSNNDQVHVDGPSRSVMTEKTSNPTSPIKNPSISEQSKQTSESSIITANPVTIRNLSSNSKLETEKLVPTPSRLSSISKPKAKATVDTKINTIHQSISAVSRPSSAPLIPGPKPASPPVFTAQAVSLSSHTESVAAQLGVDSSPPTQSKIPHSYRNAIICGRTTVSTNTHSFTHHSSCFPSRALASSQSSPPDVSSASALVLQKSAIMEPSTVRPGLTFGSVNPEALQPQCLWTEESLQMEPTSNLMHNDNLVCDAVEPYFSGTCCHAFNLDELSSGLSFHQVQGQGVTLDEFPHLDIINDLLNEEQSVGEVAANGYLHHPDHTLQQYTFSDDAYTAADNVMSNRNQHFDRLDLYYVNQVQRVYGSSSSLDGRRGLTSMDLNLSAYVNSQIGGGVQNQWPVGIADHSVVSLGSTESNGYSYHLHNYSNLSCELDGYNVYRPANGY</sequence>
<protein>
    <submittedName>
        <fullName evidence="3">MATH domain-containing protein At5g43560</fullName>
    </submittedName>
</protein>
<dbReference type="PANTHER" id="PTHR47477:SF8">
    <property type="entry name" value="TNF RECEPTOR-ASSOCIATED FACTOR HOMOLOG 1A"/>
    <property type="match status" value="1"/>
</dbReference>
<feature type="region of interest" description="Disordered" evidence="1">
    <location>
        <begin position="680"/>
        <end position="732"/>
    </location>
</feature>
<proteinExistence type="predicted"/>
<feature type="region of interest" description="Disordered" evidence="1">
    <location>
        <begin position="431"/>
        <end position="491"/>
    </location>
</feature>
<dbReference type="AlphaFoldDB" id="A0A1D1YJH6"/>
<dbReference type="InterPro" id="IPR008974">
    <property type="entry name" value="TRAF-like"/>
</dbReference>
<dbReference type="CDD" id="cd00121">
    <property type="entry name" value="MATH"/>
    <property type="match status" value="1"/>
</dbReference>
<evidence type="ECO:0000256" key="1">
    <source>
        <dbReference type="SAM" id="MobiDB-lite"/>
    </source>
</evidence>
<dbReference type="Gene3D" id="2.60.210.10">
    <property type="entry name" value="Apoptosis, Tumor Necrosis Factor Receptor Associated Protein 2, Chain A"/>
    <property type="match status" value="1"/>
</dbReference>
<organism evidence="3">
    <name type="scientific">Anthurium amnicola</name>
    <dbReference type="NCBI Taxonomy" id="1678845"/>
    <lineage>
        <taxon>Eukaryota</taxon>
        <taxon>Viridiplantae</taxon>
        <taxon>Streptophyta</taxon>
        <taxon>Embryophyta</taxon>
        <taxon>Tracheophyta</taxon>
        <taxon>Spermatophyta</taxon>
        <taxon>Magnoliopsida</taxon>
        <taxon>Liliopsida</taxon>
        <taxon>Araceae</taxon>
        <taxon>Pothoideae</taxon>
        <taxon>Potheae</taxon>
        <taxon>Anthurium</taxon>
    </lineage>
</organism>
<dbReference type="SUPFAM" id="SSF49599">
    <property type="entry name" value="TRAF domain-like"/>
    <property type="match status" value="1"/>
</dbReference>
<evidence type="ECO:0000259" key="2">
    <source>
        <dbReference type="PROSITE" id="PS50144"/>
    </source>
</evidence>
<dbReference type="SMART" id="SM00061">
    <property type="entry name" value="MATH"/>
    <property type="match status" value="1"/>
</dbReference>
<feature type="compositionally biased region" description="Polar residues" evidence="1">
    <location>
        <begin position="701"/>
        <end position="732"/>
    </location>
</feature>
<dbReference type="PANTHER" id="PTHR47477">
    <property type="entry name" value="TNF RECEPTOR-ASSOCIATED FACTOR HOMOLOG 1A"/>
    <property type="match status" value="1"/>
</dbReference>